<comment type="caution">
    <text evidence="2">The sequence shown here is derived from an EMBL/GenBank/DDBJ whole genome shotgun (WGS) entry which is preliminary data.</text>
</comment>
<reference evidence="2 3" key="1">
    <citation type="submission" date="2024-03" db="EMBL/GenBank/DDBJ databases">
        <title>Human intestinal bacterial collection.</title>
        <authorList>
            <person name="Pauvert C."/>
            <person name="Hitch T.C.A."/>
            <person name="Clavel T."/>
        </authorList>
    </citation>
    <scope>NUCLEOTIDE SEQUENCE [LARGE SCALE GENOMIC DNA]</scope>
    <source>
        <strain evidence="2 3">CLA-JM-H38</strain>
    </source>
</reference>
<protein>
    <submittedName>
        <fullName evidence="2">Helix-turn-helix domain-containing protein</fullName>
    </submittedName>
</protein>
<dbReference type="InterPro" id="IPR041657">
    <property type="entry name" value="HTH_17"/>
</dbReference>
<dbReference type="NCBIfam" id="TIGR01764">
    <property type="entry name" value="excise"/>
    <property type="match status" value="1"/>
</dbReference>
<dbReference type="RefSeq" id="WP_294439867.1">
    <property type="nucleotide sequence ID" value="NZ_JBBMEZ010000002.1"/>
</dbReference>
<dbReference type="Pfam" id="PF12728">
    <property type="entry name" value="HTH_17"/>
    <property type="match status" value="1"/>
</dbReference>
<keyword evidence="3" id="KW-1185">Reference proteome</keyword>
<dbReference type="Proteomes" id="UP001490816">
    <property type="component" value="Unassembled WGS sequence"/>
</dbReference>
<gene>
    <name evidence="2" type="ORF">WMO39_00915</name>
</gene>
<dbReference type="EMBL" id="JBBMEZ010000002">
    <property type="protein sequence ID" value="MEQ2468893.1"/>
    <property type="molecule type" value="Genomic_DNA"/>
</dbReference>
<feature type="domain" description="Helix-turn-helix" evidence="1">
    <location>
        <begin position="13"/>
        <end position="59"/>
    </location>
</feature>
<name>A0ABV1F8K7_9FIRM</name>
<evidence type="ECO:0000313" key="3">
    <source>
        <dbReference type="Proteomes" id="UP001490816"/>
    </source>
</evidence>
<proteinExistence type="predicted"/>
<dbReference type="InterPro" id="IPR010093">
    <property type="entry name" value="SinI_DNA-bd"/>
</dbReference>
<accession>A0ABV1F8K7</accession>
<sequence length="71" mass="7977">MNIEMFTEYDDVVSVADVANMLHISKVTVYDLLKSGRIFTLRVGKRYIIPKKSIIDFLTVNPSGKRGESVG</sequence>
<evidence type="ECO:0000313" key="2">
    <source>
        <dbReference type="EMBL" id="MEQ2468893.1"/>
    </source>
</evidence>
<evidence type="ECO:0000259" key="1">
    <source>
        <dbReference type="Pfam" id="PF12728"/>
    </source>
</evidence>
<organism evidence="2 3">
    <name type="scientific">Ruminococcoides intestinale</name>
    <dbReference type="NCBI Taxonomy" id="3133162"/>
    <lineage>
        <taxon>Bacteria</taxon>
        <taxon>Bacillati</taxon>
        <taxon>Bacillota</taxon>
        <taxon>Clostridia</taxon>
        <taxon>Eubacteriales</taxon>
        <taxon>Oscillospiraceae</taxon>
        <taxon>Ruminococcoides</taxon>
    </lineage>
</organism>